<evidence type="ECO:0000259" key="2">
    <source>
        <dbReference type="Pfam" id="PF12770"/>
    </source>
</evidence>
<dbReference type="AlphaFoldDB" id="A0A9W9ZB30"/>
<accession>A0A9W9ZB30</accession>
<dbReference type="EMBL" id="MU826366">
    <property type="protein sequence ID" value="KAJ7378451.1"/>
    <property type="molecule type" value="Genomic_DNA"/>
</dbReference>
<evidence type="ECO:0000313" key="3">
    <source>
        <dbReference type="EMBL" id="KAJ7378451.1"/>
    </source>
</evidence>
<name>A0A9W9ZB30_9CNID</name>
<reference evidence="3" key="1">
    <citation type="submission" date="2023-01" db="EMBL/GenBank/DDBJ databases">
        <title>Genome assembly of the deep-sea coral Lophelia pertusa.</title>
        <authorList>
            <person name="Herrera S."/>
            <person name="Cordes E."/>
        </authorList>
    </citation>
    <scope>NUCLEOTIDE SEQUENCE</scope>
    <source>
        <strain evidence="3">USNM1676648</strain>
        <tissue evidence="3">Polyp</tissue>
    </source>
</reference>
<evidence type="ECO:0000256" key="1">
    <source>
        <dbReference type="SAM" id="MobiDB-lite"/>
    </source>
</evidence>
<keyword evidence="4" id="KW-1185">Reference proteome</keyword>
<protein>
    <recommendedName>
        <fullName evidence="2">CHAT domain-containing protein</fullName>
    </recommendedName>
</protein>
<evidence type="ECO:0000313" key="4">
    <source>
        <dbReference type="Proteomes" id="UP001163046"/>
    </source>
</evidence>
<proteinExistence type="predicted"/>
<dbReference type="OrthoDB" id="9991317at2759"/>
<feature type="domain" description="CHAT" evidence="2">
    <location>
        <begin position="147"/>
        <end position="243"/>
    </location>
</feature>
<feature type="region of interest" description="Disordered" evidence="1">
    <location>
        <begin position="116"/>
        <end position="142"/>
    </location>
</feature>
<comment type="caution">
    <text evidence="3">The sequence shown here is derived from an EMBL/GenBank/DDBJ whole genome shotgun (WGS) entry which is preliminary data.</text>
</comment>
<dbReference type="Pfam" id="PF12770">
    <property type="entry name" value="CHAT"/>
    <property type="match status" value="1"/>
</dbReference>
<organism evidence="3 4">
    <name type="scientific">Desmophyllum pertusum</name>
    <dbReference type="NCBI Taxonomy" id="174260"/>
    <lineage>
        <taxon>Eukaryota</taxon>
        <taxon>Metazoa</taxon>
        <taxon>Cnidaria</taxon>
        <taxon>Anthozoa</taxon>
        <taxon>Hexacorallia</taxon>
        <taxon>Scleractinia</taxon>
        <taxon>Caryophylliina</taxon>
        <taxon>Caryophylliidae</taxon>
        <taxon>Desmophyllum</taxon>
    </lineage>
</organism>
<gene>
    <name evidence="3" type="ORF">OS493_022985</name>
</gene>
<dbReference type="InterPro" id="IPR024983">
    <property type="entry name" value="CHAT_dom"/>
</dbReference>
<dbReference type="Proteomes" id="UP001163046">
    <property type="component" value="Unassembled WGS sequence"/>
</dbReference>
<feature type="compositionally biased region" description="Basic and acidic residues" evidence="1">
    <location>
        <begin position="118"/>
        <end position="142"/>
    </location>
</feature>
<sequence length="248" mass="28281">MHCRARTSRALVDLMSKRFGIRERRNSNDICVDGLRELSIQNHSTIIFIAAVYKNIYFWVMEEGRIRFKLHKLESREESLTDLLNLPRRQELHDDPVVECEDRSLSAYYRMKSSLNENKGESQKRLEEEEGGQRKEKSAKDESSRHLLYNRFFAPIADLIQCQDITIVPEGDMFLVPFSALQDADSKFLSETLRIRLIPSLTALKLIQASPNADHSNTGVLIVGDPAVHPTTKLQPLPGARKEGTGNC</sequence>